<evidence type="ECO:0000256" key="4">
    <source>
        <dbReference type="ARBA" id="ARBA00022519"/>
    </source>
</evidence>
<keyword evidence="7 8" id="KW-0472">Membrane</keyword>
<dbReference type="PANTHER" id="PTHR32195">
    <property type="entry name" value="OS07G0662800 PROTEIN"/>
    <property type="match status" value="1"/>
</dbReference>
<keyword evidence="4" id="KW-0997">Cell inner membrane</keyword>
<sequence>MKYLRSRCSFYFSYLSAVAGFIPIVISIIICWIFLVIEALLLAEINISLWKKSENDEREIGEDLEVISLRTMAQETLGEFGGNLATVTYEFLAYTSMVAYASKSGEVLSHLINLPESISGNFFTLFVALLIVAGGTHITDRVNQWLTFSMLATAIASGSSGGANLQTISNWDKVPPTIPVIIFSLVYHDITPAVRTSMIGTLLGVSQFFIEQLINLFSAPPILSPGKIKDDSIDGAVEVKDTHYNAKKLMDNNKLSIVASTIVILPTMLISTVVPNAFSLATDIAGGYCMMILYGILPPMMAWLMHFRMYDTAPQEAKDSTDENKK</sequence>
<evidence type="ECO:0000256" key="6">
    <source>
        <dbReference type="ARBA" id="ARBA00022989"/>
    </source>
</evidence>
<dbReference type="GO" id="GO:0005886">
    <property type="term" value="C:plasma membrane"/>
    <property type="evidence" value="ECO:0007669"/>
    <property type="project" value="UniProtKB-SubCell"/>
</dbReference>
<feature type="transmembrane region" description="Helical" evidence="8">
    <location>
        <begin position="12"/>
        <end position="37"/>
    </location>
</feature>
<evidence type="ECO:0000256" key="3">
    <source>
        <dbReference type="ARBA" id="ARBA00022475"/>
    </source>
</evidence>
<keyword evidence="3" id="KW-1003">Cell membrane</keyword>
<evidence type="ECO:0000256" key="7">
    <source>
        <dbReference type="ARBA" id="ARBA00023136"/>
    </source>
</evidence>
<dbReference type="InterPro" id="IPR018227">
    <property type="entry name" value="Amino_acid_transport_2"/>
</dbReference>
<proteinExistence type="predicted"/>
<evidence type="ECO:0000256" key="8">
    <source>
        <dbReference type="SAM" id="Phobius"/>
    </source>
</evidence>
<keyword evidence="5 8" id="KW-0812">Transmembrane</keyword>
<evidence type="ECO:0000256" key="1">
    <source>
        <dbReference type="ARBA" id="ARBA00004429"/>
    </source>
</evidence>
<reference evidence="9" key="1">
    <citation type="submission" date="2020-07" db="EMBL/GenBank/DDBJ databases">
        <authorList>
            <person name="Lin J."/>
        </authorList>
    </citation>
    <scope>NUCLEOTIDE SEQUENCE</scope>
</reference>
<comment type="subcellular location">
    <subcellularLocation>
        <location evidence="1">Cell inner membrane</location>
        <topology evidence="1">Multi-pass membrane protein</topology>
    </subcellularLocation>
</comment>
<dbReference type="EMBL" id="CAJEUB010000024">
    <property type="protein sequence ID" value="CAD1846836.1"/>
    <property type="molecule type" value="Genomic_DNA"/>
</dbReference>
<keyword evidence="6 8" id="KW-1133">Transmembrane helix</keyword>
<dbReference type="GO" id="GO:0003333">
    <property type="term" value="P:amino acid transmembrane transport"/>
    <property type="evidence" value="ECO:0007669"/>
    <property type="project" value="InterPro"/>
</dbReference>
<name>A0A6V7QVQ1_ANACO</name>
<feature type="transmembrane region" description="Helical" evidence="8">
    <location>
        <begin position="284"/>
        <end position="305"/>
    </location>
</feature>
<feature type="transmembrane region" description="Helical" evidence="8">
    <location>
        <begin position="118"/>
        <end position="138"/>
    </location>
</feature>
<evidence type="ECO:0000256" key="2">
    <source>
        <dbReference type="ARBA" id="ARBA00022448"/>
    </source>
</evidence>
<evidence type="ECO:0000256" key="5">
    <source>
        <dbReference type="ARBA" id="ARBA00022692"/>
    </source>
</evidence>
<dbReference type="AlphaFoldDB" id="A0A6V7QVQ1"/>
<dbReference type="Pfam" id="PF03222">
    <property type="entry name" value="Trp_Tyr_perm"/>
    <property type="match status" value="2"/>
</dbReference>
<evidence type="ECO:0000313" key="9">
    <source>
        <dbReference type="EMBL" id="CAD1846836.1"/>
    </source>
</evidence>
<dbReference type="PANTHER" id="PTHR32195:SF24">
    <property type="entry name" value="TRYPTOPHAN OR TYROSINE TRANSPORTER PROTEIN"/>
    <property type="match status" value="1"/>
</dbReference>
<feature type="transmembrane region" description="Helical" evidence="8">
    <location>
        <begin position="255"/>
        <end position="278"/>
    </location>
</feature>
<protein>
    <submittedName>
        <fullName evidence="9">Uncharacterized protein</fullName>
    </submittedName>
</protein>
<keyword evidence="2" id="KW-0813">Transport</keyword>
<accession>A0A6V7QVQ1</accession>
<gene>
    <name evidence="9" type="ORF">CB5_LOCUS30047</name>
</gene>
<organism evidence="9">
    <name type="scientific">Ananas comosus var. bracteatus</name>
    <name type="common">red pineapple</name>
    <dbReference type="NCBI Taxonomy" id="296719"/>
    <lineage>
        <taxon>Eukaryota</taxon>
        <taxon>Viridiplantae</taxon>
        <taxon>Streptophyta</taxon>
        <taxon>Embryophyta</taxon>
        <taxon>Tracheophyta</taxon>
        <taxon>Spermatophyta</taxon>
        <taxon>Magnoliopsida</taxon>
        <taxon>Liliopsida</taxon>
        <taxon>Poales</taxon>
        <taxon>Bromeliaceae</taxon>
        <taxon>Bromelioideae</taxon>
        <taxon>Ananas</taxon>
    </lineage>
</organism>